<organism evidence="4 5">
    <name type="scientific">Solanum pinnatisectum</name>
    <name type="common">tansyleaf nightshade</name>
    <dbReference type="NCBI Taxonomy" id="50273"/>
    <lineage>
        <taxon>Eukaryota</taxon>
        <taxon>Viridiplantae</taxon>
        <taxon>Streptophyta</taxon>
        <taxon>Embryophyta</taxon>
        <taxon>Tracheophyta</taxon>
        <taxon>Spermatophyta</taxon>
        <taxon>Magnoliopsida</taxon>
        <taxon>eudicotyledons</taxon>
        <taxon>Gunneridae</taxon>
        <taxon>Pentapetalae</taxon>
        <taxon>asterids</taxon>
        <taxon>lamiids</taxon>
        <taxon>Solanales</taxon>
        <taxon>Solanaceae</taxon>
        <taxon>Solanoideae</taxon>
        <taxon>Solaneae</taxon>
        <taxon>Solanum</taxon>
    </lineage>
</organism>
<sequence length="110" mass="12431">MDVYITEVATHPCLKPSKCLALFRLLPESARDSYNAIDHAMVHSRLSEEEKMKVCSKLSYEKLSSRLVATLLIIKISLRNLLLQETNQVNPYLDSPCSFVETDNSGNTDQ</sequence>
<evidence type="ECO:0000259" key="3">
    <source>
        <dbReference type="PROSITE" id="PS51649"/>
    </source>
</evidence>
<proteinExistence type="inferred from homology"/>
<dbReference type="Pfam" id="PF03000">
    <property type="entry name" value="NPH3"/>
    <property type="match status" value="1"/>
</dbReference>
<evidence type="ECO:0000313" key="4">
    <source>
        <dbReference type="EMBL" id="KAK4728269.1"/>
    </source>
</evidence>
<dbReference type="Proteomes" id="UP001311915">
    <property type="component" value="Unassembled WGS sequence"/>
</dbReference>
<evidence type="ECO:0000313" key="5">
    <source>
        <dbReference type="Proteomes" id="UP001311915"/>
    </source>
</evidence>
<protein>
    <recommendedName>
        <fullName evidence="3">NPH3 domain-containing protein</fullName>
    </recommendedName>
</protein>
<accession>A0AAV9LUU0</accession>
<evidence type="ECO:0000256" key="2">
    <source>
        <dbReference type="PROSITE-ProRule" id="PRU00982"/>
    </source>
</evidence>
<reference evidence="4 5" key="1">
    <citation type="submission" date="2023-10" db="EMBL/GenBank/DDBJ databases">
        <title>Genome-Wide Identification Analysis in wild type Solanum Pinnatisectum Reveals Some Genes Defensing Phytophthora Infestans.</title>
        <authorList>
            <person name="Sun C."/>
        </authorList>
    </citation>
    <scope>NUCLEOTIDE SEQUENCE [LARGE SCALE GENOMIC DNA]</scope>
    <source>
        <strain evidence="4">LQN</strain>
        <tissue evidence="4">Leaf</tissue>
    </source>
</reference>
<dbReference type="PROSITE" id="PS51649">
    <property type="entry name" value="NPH3"/>
    <property type="match status" value="1"/>
</dbReference>
<gene>
    <name evidence="4" type="ORF">R3W88_021257</name>
</gene>
<name>A0AAV9LUU0_9SOLN</name>
<dbReference type="AlphaFoldDB" id="A0AAV9LUU0"/>
<dbReference type="InterPro" id="IPR043454">
    <property type="entry name" value="NPH3/RPT2-like"/>
</dbReference>
<dbReference type="InterPro" id="IPR027356">
    <property type="entry name" value="NPH3_dom"/>
</dbReference>
<dbReference type="PANTHER" id="PTHR32370">
    <property type="entry name" value="OS12G0117600 PROTEIN"/>
    <property type="match status" value="1"/>
</dbReference>
<comment type="caution">
    <text evidence="4">The sequence shown here is derived from an EMBL/GenBank/DDBJ whole genome shotgun (WGS) entry which is preliminary data.</text>
</comment>
<evidence type="ECO:0000256" key="1">
    <source>
        <dbReference type="ARBA" id="ARBA00022786"/>
    </source>
</evidence>
<feature type="domain" description="NPH3" evidence="3">
    <location>
        <begin position="1"/>
        <end position="92"/>
    </location>
</feature>
<dbReference type="EMBL" id="JAWPEI010000004">
    <property type="protein sequence ID" value="KAK4728269.1"/>
    <property type="molecule type" value="Genomic_DNA"/>
</dbReference>
<keyword evidence="5" id="KW-1185">Reference proteome</keyword>
<comment type="similarity">
    <text evidence="2">Belongs to the NPH3 family.</text>
</comment>
<keyword evidence="1" id="KW-0833">Ubl conjugation pathway</keyword>